<keyword evidence="2" id="KW-1185">Reference proteome</keyword>
<dbReference type="GeneID" id="100898085"/>
<dbReference type="InterPro" id="IPR011256">
    <property type="entry name" value="Reg_factor_effector_dom_sf"/>
</dbReference>
<protein>
    <submittedName>
        <fullName evidence="3">Heme-binding protein 2-like</fullName>
    </submittedName>
</protein>
<sequence>MFLLVVDLVRSCMYKGTECIGYTIIRNGTDFEERLYPPSKWITARTRAPSVYEASRKSFMKLVYYIQAFNKQNVTVDLTTPHRTKIYWGAGGRSNAEYSLSFPLPKNLYKDPPKANDPSVVVENEPATLYLVKKFAGRPSEGEWIEIAKKFYRRMKKYNVPIEKNYFYTARYDMVYFINERRNEIWLPLAP</sequence>
<dbReference type="PANTHER" id="PTHR11220">
    <property type="entry name" value="HEME-BINDING PROTEIN-RELATED"/>
    <property type="match status" value="1"/>
</dbReference>
<dbReference type="PANTHER" id="PTHR11220:SF73">
    <property type="entry name" value="HEME-BINDING PROTEIN 2"/>
    <property type="match status" value="1"/>
</dbReference>
<dbReference type="InterPro" id="IPR006917">
    <property type="entry name" value="SOUL_heme-bd"/>
</dbReference>
<comment type="similarity">
    <text evidence="1">Belongs to the HEBP family.</text>
</comment>
<proteinExistence type="inferred from homology"/>
<dbReference type="RefSeq" id="XP_028968463.1">
    <property type="nucleotide sequence ID" value="XM_029112630.1"/>
</dbReference>
<dbReference type="SUPFAM" id="SSF55136">
    <property type="entry name" value="Probable bacterial effector-binding domain"/>
    <property type="match status" value="1"/>
</dbReference>
<dbReference type="Pfam" id="PF04832">
    <property type="entry name" value="SOUL"/>
    <property type="match status" value="1"/>
</dbReference>
<reference evidence="3" key="1">
    <citation type="submission" date="2025-08" db="UniProtKB">
        <authorList>
            <consortium name="RefSeq"/>
        </authorList>
    </citation>
    <scope>IDENTIFICATION</scope>
</reference>
<dbReference type="AlphaFoldDB" id="A0AAJ7WJQ3"/>
<dbReference type="FunFam" id="3.20.80.10:FF:000002">
    <property type="entry name" value="Heme-binding protein 2"/>
    <property type="match status" value="1"/>
</dbReference>
<evidence type="ECO:0000313" key="3">
    <source>
        <dbReference type="RefSeq" id="XP_028968463.1"/>
    </source>
</evidence>
<organism evidence="2 3">
    <name type="scientific">Galendromus occidentalis</name>
    <name type="common">western predatory mite</name>
    <dbReference type="NCBI Taxonomy" id="34638"/>
    <lineage>
        <taxon>Eukaryota</taxon>
        <taxon>Metazoa</taxon>
        <taxon>Ecdysozoa</taxon>
        <taxon>Arthropoda</taxon>
        <taxon>Chelicerata</taxon>
        <taxon>Arachnida</taxon>
        <taxon>Acari</taxon>
        <taxon>Parasitiformes</taxon>
        <taxon>Mesostigmata</taxon>
        <taxon>Gamasina</taxon>
        <taxon>Phytoseioidea</taxon>
        <taxon>Phytoseiidae</taxon>
        <taxon>Typhlodrominae</taxon>
        <taxon>Galendromus</taxon>
    </lineage>
</organism>
<name>A0AAJ7WJQ3_9ACAR</name>
<gene>
    <name evidence="3" type="primary">LOC100898085</name>
</gene>
<dbReference type="Proteomes" id="UP000694867">
    <property type="component" value="Unplaced"/>
</dbReference>
<dbReference type="KEGG" id="goe:100898085"/>
<evidence type="ECO:0000256" key="1">
    <source>
        <dbReference type="ARBA" id="ARBA00009817"/>
    </source>
</evidence>
<evidence type="ECO:0000313" key="2">
    <source>
        <dbReference type="Proteomes" id="UP000694867"/>
    </source>
</evidence>
<dbReference type="Gene3D" id="3.20.80.10">
    <property type="entry name" value="Regulatory factor, effector binding domain"/>
    <property type="match status" value="1"/>
</dbReference>
<accession>A0AAJ7WJQ3</accession>